<dbReference type="GO" id="GO:0009055">
    <property type="term" value="F:electron transfer activity"/>
    <property type="evidence" value="ECO:0007669"/>
    <property type="project" value="InterPro"/>
</dbReference>
<dbReference type="EMBL" id="PNIK01000058">
    <property type="protein sequence ID" value="PMP67127.1"/>
    <property type="molecule type" value="Genomic_DNA"/>
</dbReference>
<evidence type="ECO:0000256" key="3">
    <source>
        <dbReference type="PROSITE-ProRule" id="PRU00433"/>
    </source>
</evidence>
<organism evidence="6 8">
    <name type="scientific">Thermodesulfobacterium geofontis</name>
    <dbReference type="NCBI Taxonomy" id="1295609"/>
    <lineage>
        <taxon>Bacteria</taxon>
        <taxon>Pseudomonadati</taxon>
        <taxon>Thermodesulfobacteriota</taxon>
        <taxon>Thermodesulfobacteria</taxon>
        <taxon>Thermodesulfobacteriales</taxon>
        <taxon>Thermodesulfobacteriaceae</taxon>
        <taxon>Thermodesulfobacterium</taxon>
    </lineage>
</organism>
<evidence type="ECO:0000313" key="6">
    <source>
        <dbReference type="EMBL" id="PMP67127.1"/>
    </source>
</evidence>
<keyword evidence="4" id="KW-1133">Transmembrane helix</keyword>
<dbReference type="GO" id="GO:0020037">
    <property type="term" value="F:heme binding"/>
    <property type="evidence" value="ECO:0007669"/>
    <property type="project" value="InterPro"/>
</dbReference>
<name>A0A2N7PNJ8_9BACT</name>
<dbReference type="Proteomes" id="UP000235619">
    <property type="component" value="Unassembled WGS sequence"/>
</dbReference>
<keyword evidence="2 3" id="KW-0408">Iron</keyword>
<dbReference type="AlphaFoldDB" id="A0A2N7PNJ8"/>
<protein>
    <recommendedName>
        <fullName evidence="5">Cytochrome c domain-containing protein</fullName>
    </recommendedName>
</protein>
<keyword evidence="1 3" id="KW-0479">Metal-binding</keyword>
<keyword evidence="4" id="KW-0472">Membrane</keyword>
<dbReference type="GO" id="GO:0046872">
    <property type="term" value="F:metal ion binding"/>
    <property type="evidence" value="ECO:0007669"/>
    <property type="project" value="UniProtKB-KW"/>
</dbReference>
<dbReference type="EMBL" id="PNJD01000374">
    <property type="protein sequence ID" value="PMP94826.1"/>
    <property type="molecule type" value="Genomic_DNA"/>
</dbReference>
<accession>A0A2N7PNJ8</accession>
<dbReference type="PROSITE" id="PS51007">
    <property type="entry name" value="CYTC"/>
    <property type="match status" value="1"/>
</dbReference>
<feature type="transmembrane region" description="Helical" evidence="4">
    <location>
        <begin position="16"/>
        <end position="36"/>
    </location>
</feature>
<evidence type="ECO:0000313" key="7">
    <source>
        <dbReference type="EMBL" id="PMP94826.1"/>
    </source>
</evidence>
<dbReference type="Proteomes" id="UP000235460">
    <property type="component" value="Unassembled WGS sequence"/>
</dbReference>
<proteinExistence type="predicted"/>
<keyword evidence="4" id="KW-0812">Transmembrane</keyword>
<evidence type="ECO:0000259" key="5">
    <source>
        <dbReference type="PROSITE" id="PS51007"/>
    </source>
</evidence>
<dbReference type="InterPro" id="IPR009056">
    <property type="entry name" value="Cyt_c-like_dom"/>
</dbReference>
<feature type="domain" description="Cytochrome c" evidence="5">
    <location>
        <begin position="24"/>
        <end position="110"/>
    </location>
</feature>
<keyword evidence="3" id="KW-0349">Heme</keyword>
<sequence>MTKIFYQVSLVKMKRMIMPAIILVFFVVGLIIFNGYSENANQSATVEKPKDFKCLKCHKGSKSLENMTEEKGITSAEALRFLIRKGPKSGLHKTVPDEDLEKAIQYLNLK</sequence>
<reference evidence="8 9" key="1">
    <citation type="submission" date="2018-01" db="EMBL/GenBank/DDBJ databases">
        <title>Metagenomic assembled genomes from two thermal pools in the Uzon Caldera, Kamchatka, Russia.</title>
        <authorList>
            <person name="Wilkins L."/>
            <person name="Ettinger C."/>
        </authorList>
    </citation>
    <scope>NUCLEOTIDE SEQUENCE [LARGE SCALE GENOMIC DNA]</scope>
    <source>
        <strain evidence="7">ARK-04</strain>
        <strain evidence="6">ZAV-08</strain>
    </source>
</reference>
<evidence type="ECO:0000256" key="2">
    <source>
        <dbReference type="ARBA" id="ARBA00023004"/>
    </source>
</evidence>
<evidence type="ECO:0000313" key="9">
    <source>
        <dbReference type="Proteomes" id="UP000235619"/>
    </source>
</evidence>
<comment type="caution">
    <text evidence="6">The sequence shown here is derived from an EMBL/GenBank/DDBJ whole genome shotgun (WGS) entry which is preliminary data.</text>
</comment>
<gene>
    <name evidence="7" type="ORF">C0169_06105</name>
    <name evidence="6" type="ORF">C0190_03930</name>
</gene>
<evidence type="ECO:0000313" key="8">
    <source>
        <dbReference type="Proteomes" id="UP000235460"/>
    </source>
</evidence>
<evidence type="ECO:0000256" key="4">
    <source>
        <dbReference type="SAM" id="Phobius"/>
    </source>
</evidence>
<evidence type="ECO:0000256" key="1">
    <source>
        <dbReference type="ARBA" id="ARBA00022723"/>
    </source>
</evidence>